<dbReference type="GeneTree" id="ENSGT00940000163693"/>
<evidence type="ECO:0000256" key="2">
    <source>
        <dbReference type="ARBA" id="ARBA00022741"/>
    </source>
</evidence>
<dbReference type="GO" id="GO:0019205">
    <property type="term" value="F:nucleobase-containing compound kinase activity"/>
    <property type="evidence" value="ECO:0007669"/>
    <property type="project" value="InterPro"/>
</dbReference>
<dbReference type="PANTHER" id="PTHR23359">
    <property type="entry name" value="NUCLEOTIDE KINASE"/>
    <property type="match status" value="1"/>
</dbReference>
<evidence type="ECO:0000256" key="1">
    <source>
        <dbReference type="ARBA" id="ARBA00022679"/>
    </source>
</evidence>
<keyword evidence="2" id="KW-0547">Nucleotide-binding</keyword>
<sequence>MSTAWLRWGCYHTGPDQGPSSSVPTAGHARSLPLSLFSPSSSSNRAYFVPTATPLWAGISSNCAASGLSNAPWEMLVSPLPPAQPLSLAAEMLKSQIIIFVIGGPGSGKGTQCERLAAKYQFQHLGMGNLLRAEASEPTRQGRQIKDIMLKGALVPSGFVLDLLNENLLQREEAKGFLVNGFPRELNQAKDFERVVGRPPNFVIVLDCSTETMIQRLLLRGQTGHRADDHESCIRQRLETHYSLCEPVISYYQQKNLLRNVGGGWPETDPPPSQQSPLQAALPL</sequence>
<dbReference type="GO" id="GO:0006139">
    <property type="term" value="P:nucleobase-containing compound metabolic process"/>
    <property type="evidence" value="ECO:0007669"/>
    <property type="project" value="InterPro"/>
</dbReference>
<evidence type="ECO:0000256" key="3">
    <source>
        <dbReference type="ARBA" id="ARBA00022777"/>
    </source>
</evidence>
<feature type="compositionally biased region" description="Low complexity" evidence="5">
    <location>
        <begin position="275"/>
        <end position="284"/>
    </location>
</feature>
<organism evidence="6 7">
    <name type="scientific">Chrysemys picta bellii</name>
    <name type="common">Western painted turtle</name>
    <name type="synonym">Emys bellii</name>
    <dbReference type="NCBI Taxonomy" id="8478"/>
    <lineage>
        <taxon>Eukaryota</taxon>
        <taxon>Metazoa</taxon>
        <taxon>Chordata</taxon>
        <taxon>Craniata</taxon>
        <taxon>Vertebrata</taxon>
        <taxon>Euteleostomi</taxon>
        <taxon>Archelosauria</taxon>
        <taxon>Testudinata</taxon>
        <taxon>Testudines</taxon>
        <taxon>Cryptodira</taxon>
        <taxon>Durocryptodira</taxon>
        <taxon>Testudinoidea</taxon>
        <taxon>Emydidae</taxon>
        <taxon>Chrysemys</taxon>
    </lineage>
</organism>
<name>A0A8C3FCE0_CHRPI</name>
<dbReference type="Pfam" id="PF00406">
    <property type="entry name" value="ADK"/>
    <property type="match status" value="1"/>
</dbReference>
<dbReference type="HAMAP" id="MF_00235">
    <property type="entry name" value="Adenylate_kinase_Adk"/>
    <property type="match status" value="1"/>
</dbReference>
<evidence type="ECO:0000313" key="6">
    <source>
        <dbReference type="Ensembl" id="ENSCPBP00000006644.1"/>
    </source>
</evidence>
<reference evidence="6" key="1">
    <citation type="submission" date="2025-08" db="UniProtKB">
        <authorList>
            <consortium name="Ensembl"/>
        </authorList>
    </citation>
    <scope>IDENTIFICATION</scope>
</reference>
<dbReference type="PRINTS" id="PR00094">
    <property type="entry name" value="ADENYLTKNASE"/>
</dbReference>
<keyword evidence="3 4" id="KW-0418">Kinase</keyword>
<dbReference type="InterPro" id="IPR027417">
    <property type="entry name" value="P-loop_NTPase"/>
</dbReference>
<evidence type="ECO:0000313" key="7">
    <source>
        <dbReference type="Proteomes" id="UP000694380"/>
    </source>
</evidence>
<dbReference type="SUPFAM" id="SSF52540">
    <property type="entry name" value="P-loop containing nucleoside triphosphate hydrolases"/>
    <property type="match status" value="1"/>
</dbReference>
<evidence type="ECO:0000256" key="5">
    <source>
        <dbReference type="SAM" id="MobiDB-lite"/>
    </source>
</evidence>
<dbReference type="CDD" id="cd01428">
    <property type="entry name" value="ADK"/>
    <property type="match status" value="1"/>
</dbReference>
<evidence type="ECO:0000256" key="4">
    <source>
        <dbReference type="RuleBase" id="RU003330"/>
    </source>
</evidence>
<accession>A0A8C3FCE0</accession>
<dbReference type="GO" id="GO:0005524">
    <property type="term" value="F:ATP binding"/>
    <property type="evidence" value="ECO:0007669"/>
    <property type="project" value="InterPro"/>
</dbReference>
<dbReference type="Gene3D" id="3.40.50.300">
    <property type="entry name" value="P-loop containing nucleotide triphosphate hydrolases"/>
    <property type="match status" value="1"/>
</dbReference>
<dbReference type="Proteomes" id="UP000694380">
    <property type="component" value="Unplaced"/>
</dbReference>
<dbReference type="AlphaFoldDB" id="A0A8C3FCE0"/>
<keyword evidence="7" id="KW-1185">Reference proteome</keyword>
<feature type="region of interest" description="Disordered" evidence="5">
    <location>
        <begin position="262"/>
        <end position="284"/>
    </location>
</feature>
<comment type="similarity">
    <text evidence="4">Belongs to the adenylate kinase family.</text>
</comment>
<reference evidence="6" key="2">
    <citation type="submission" date="2025-09" db="UniProtKB">
        <authorList>
            <consortium name="Ensembl"/>
        </authorList>
    </citation>
    <scope>IDENTIFICATION</scope>
</reference>
<keyword evidence="1 4" id="KW-0808">Transferase</keyword>
<evidence type="ECO:0008006" key="8">
    <source>
        <dbReference type="Google" id="ProtNLM"/>
    </source>
</evidence>
<protein>
    <recommendedName>
        <fullName evidence="8">Nucleoside-diphosphate kinase</fullName>
    </recommendedName>
</protein>
<dbReference type="InterPro" id="IPR000850">
    <property type="entry name" value="Adenylat/UMP-CMP_kin"/>
</dbReference>
<proteinExistence type="inferred from homology"/>
<dbReference type="Ensembl" id="ENSCPBT00000008011.1">
    <property type="protein sequence ID" value="ENSCPBP00000006644.1"/>
    <property type="gene ID" value="ENSCPBG00000005277.1"/>
</dbReference>